<dbReference type="EMBL" id="JARKNE010000003">
    <property type="protein sequence ID" value="KAK5840034.1"/>
    <property type="molecule type" value="Genomic_DNA"/>
</dbReference>
<reference evidence="1 2" key="1">
    <citation type="submission" date="2023-03" db="EMBL/GenBank/DDBJ databases">
        <title>WGS of Gossypium arboreum.</title>
        <authorList>
            <person name="Yu D."/>
        </authorList>
    </citation>
    <scope>NUCLEOTIDE SEQUENCE [LARGE SCALE GENOMIC DNA]</scope>
    <source>
        <tissue evidence="1">Leaf</tissue>
    </source>
</reference>
<sequence length="94" mass="10704">MEKGGSSREVGTEAPKFKRRKVSAVWDFPSRCGRGTTSDFELHRQIAADQSSQGKYRFFFNRLSEVPWAIPWTWAVNWPTRQYGLNGPDGLLGP</sequence>
<comment type="caution">
    <text evidence="1">The sequence shown here is derived from an EMBL/GenBank/DDBJ whole genome shotgun (WGS) entry which is preliminary data.</text>
</comment>
<protein>
    <submittedName>
        <fullName evidence="1">Uncharacterized protein</fullName>
    </submittedName>
</protein>
<name>A0ABR0QM24_GOSAR</name>
<organism evidence="1 2">
    <name type="scientific">Gossypium arboreum</name>
    <name type="common">Tree cotton</name>
    <name type="synonym">Gossypium nanking</name>
    <dbReference type="NCBI Taxonomy" id="29729"/>
    <lineage>
        <taxon>Eukaryota</taxon>
        <taxon>Viridiplantae</taxon>
        <taxon>Streptophyta</taxon>
        <taxon>Embryophyta</taxon>
        <taxon>Tracheophyta</taxon>
        <taxon>Spermatophyta</taxon>
        <taxon>Magnoliopsida</taxon>
        <taxon>eudicotyledons</taxon>
        <taxon>Gunneridae</taxon>
        <taxon>Pentapetalae</taxon>
        <taxon>rosids</taxon>
        <taxon>malvids</taxon>
        <taxon>Malvales</taxon>
        <taxon>Malvaceae</taxon>
        <taxon>Malvoideae</taxon>
        <taxon>Gossypium</taxon>
    </lineage>
</organism>
<gene>
    <name evidence="1" type="ORF">PVK06_008901</name>
</gene>
<evidence type="ECO:0000313" key="1">
    <source>
        <dbReference type="EMBL" id="KAK5840034.1"/>
    </source>
</evidence>
<accession>A0ABR0QM24</accession>
<evidence type="ECO:0000313" key="2">
    <source>
        <dbReference type="Proteomes" id="UP001358586"/>
    </source>
</evidence>
<dbReference type="Proteomes" id="UP001358586">
    <property type="component" value="Chromosome 3"/>
</dbReference>
<proteinExistence type="predicted"/>
<keyword evidence="2" id="KW-1185">Reference proteome</keyword>